<evidence type="ECO:0000256" key="3">
    <source>
        <dbReference type="ARBA" id="ARBA00023027"/>
    </source>
</evidence>
<dbReference type="Pfam" id="PF14833">
    <property type="entry name" value="NAD_binding_11"/>
    <property type="match status" value="1"/>
</dbReference>
<dbReference type="GO" id="GO:0050661">
    <property type="term" value="F:NADP binding"/>
    <property type="evidence" value="ECO:0007669"/>
    <property type="project" value="InterPro"/>
</dbReference>
<dbReference type="Pfam" id="PF03446">
    <property type="entry name" value="NAD_binding_2"/>
    <property type="match status" value="1"/>
</dbReference>
<dbReference type="GO" id="GO:0016491">
    <property type="term" value="F:oxidoreductase activity"/>
    <property type="evidence" value="ECO:0007669"/>
    <property type="project" value="UniProtKB-KW"/>
</dbReference>
<keyword evidence="8" id="KW-0614">Plasmid</keyword>
<feature type="transmembrane region" description="Helical" evidence="5">
    <location>
        <begin position="6"/>
        <end position="24"/>
    </location>
</feature>
<dbReference type="InterPro" id="IPR013328">
    <property type="entry name" value="6PGD_dom2"/>
</dbReference>
<evidence type="ECO:0000256" key="5">
    <source>
        <dbReference type="SAM" id="Phobius"/>
    </source>
</evidence>
<dbReference type="InterPro" id="IPR015815">
    <property type="entry name" value="HIBADH-related"/>
</dbReference>
<proteinExistence type="inferred from homology"/>
<sequence length="286" mass="28796">MRRDDQVVAVLGAGIMASTIADTLRGNEFRLRRYNRTPSRIHGPAVVCATAAGAAIGAATVWSLVHDDDASRAVWFGPAGAMAGADGAVVIESSTLSPDYAREWSDAATAVGALPVVAPVTGSRAAAADGSLVTFAAGTDTALSAAAPVLQAVCGEIVRIGGGPAAAALTKLLNNGVAAVILTGLAEALAAADGAGLDVEQLTEVWSRRGWAAPAASRYGAAMRARDHTLTDCSCAVIAKDLRYLLAALADRVPPATAAAADRFARSVAAGHAQAEMSAVIEVSNP</sequence>
<evidence type="ECO:0000313" key="9">
    <source>
        <dbReference type="Proteomes" id="UP000516173"/>
    </source>
</evidence>
<dbReference type="SUPFAM" id="SSF51735">
    <property type="entry name" value="NAD(P)-binding Rossmann-fold domains"/>
    <property type="match status" value="1"/>
</dbReference>
<keyword evidence="5" id="KW-1133">Transmembrane helix</keyword>
<keyword evidence="2" id="KW-0560">Oxidoreductase</keyword>
<dbReference type="InterPro" id="IPR036291">
    <property type="entry name" value="NAD(P)-bd_dom_sf"/>
</dbReference>
<dbReference type="GO" id="GO:0051287">
    <property type="term" value="F:NAD binding"/>
    <property type="evidence" value="ECO:0007669"/>
    <property type="project" value="InterPro"/>
</dbReference>
<keyword evidence="5" id="KW-0812">Transmembrane</keyword>
<dbReference type="InterPro" id="IPR051265">
    <property type="entry name" value="HIBADH-related_NP60_sf"/>
</dbReference>
<dbReference type="InterPro" id="IPR029154">
    <property type="entry name" value="HIBADH-like_NADP-bd"/>
</dbReference>
<feature type="domain" description="6-phosphogluconate dehydrogenase NADP-binding" evidence="6">
    <location>
        <begin position="8"/>
        <end position="161"/>
    </location>
</feature>
<evidence type="ECO:0000259" key="6">
    <source>
        <dbReference type="Pfam" id="PF03446"/>
    </source>
</evidence>
<protein>
    <submittedName>
        <fullName evidence="8">Oxidoreductase</fullName>
    </submittedName>
</protein>
<dbReference type="GeneID" id="80351563"/>
<evidence type="ECO:0000259" key="7">
    <source>
        <dbReference type="Pfam" id="PF14833"/>
    </source>
</evidence>
<reference evidence="8 9" key="1">
    <citation type="submission" date="2020-08" db="EMBL/GenBank/DDBJ databases">
        <title>Genome Sequencing of Nocardia wallacei strain FMUON74 and assembly.</title>
        <authorList>
            <person name="Toyokawa M."/>
            <person name="Uesaka K."/>
        </authorList>
    </citation>
    <scope>NUCLEOTIDE SEQUENCE [LARGE SCALE GENOMIC DNA]</scope>
    <source>
        <strain evidence="8 9">FMUON74</strain>
        <plasmid evidence="8 9">pFMUON74</plasmid>
    </source>
</reference>
<feature type="active site" evidence="4">
    <location>
        <position position="171"/>
    </location>
</feature>
<name>A0A7G1KVX5_9NOCA</name>
<comment type="similarity">
    <text evidence="1">Belongs to the HIBADH-related family.</text>
</comment>
<keyword evidence="5" id="KW-0472">Membrane</keyword>
<keyword evidence="9" id="KW-1185">Reference proteome</keyword>
<dbReference type="InterPro" id="IPR006115">
    <property type="entry name" value="6PGDH_NADP-bd"/>
</dbReference>
<dbReference type="PANTHER" id="PTHR43580:SF2">
    <property type="entry name" value="CYTOKINE-LIKE NUCLEAR FACTOR N-PAC"/>
    <property type="match status" value="1"/>
</dbReference>
<evidence type="ECO:0000256" key="4">
    <source>
        <dbReference type="PIRSR" id="PIRSR000103-1"/>
    </source>
</evidence>
<evidence type="ECO:0000313" key="8">
    <source>
        <dbReference type="EMBL" id="BCK59425.1"/>
    </source>
</evidence>
<evidence type="ECO:0000256" key="2">
    <source>
        <dbReference type="ARBA" id="ARBA00023002"/>
    </source>
</evidence>
<organism evidence="8 9">
    <name type="scientific">Nocardia wallacei</name>
    <dbReference type="NCBI Taxonomy" id="480035"/>
    <lineage>
        <taxon>Bacteria</taxon>
        <taxon>Bacillati</taxon>
        <taxon>Actinomycetota</taxon>
        <taxon>Actinomycetes</taxon>
        <taxon>Mycobacteriales</taxon>
        <taxon>Nocardiaceae</taxon>
        <taxon>Nocardia</taxon>
    </lineage>
</organism>
<dbReference type="PIRSF" id="PIRSF000103">
    <property type="entry name" value="HIBADH"/>
    <property type="match status" value="1"/>
</dbReference>
<dbReference type="EMBL" id="AP023397">
    <property type="protein sequence ID" value="BCK59425.1"/>
    <property type="molecule type" value="Genomic_DNA"/>
</dbReference>
<evidence type="ECO:0000256" key="1">
    <source>
        <dbReference type="ARBA" id="ARBA00009080"/>
    </source>
</evidence>
<dbReference type="RefSeq" id="WP_187689632.1">
    <property type="nucleotide sequence ID" value="NZ_AP023397.1"/>
</dbReference>
<geneLocation type="plasmid" evidence="8 9">
    <name>pFMUON74</name>
</geneLocation>
<dbReference type="PANTHER" id="PTHR43580">
    <property type="entry name" value="OXIDOREDUCTASE GLYR1-RELATED"/>
    <property type="match status" value="1"/>
</dbReference>
<dbReference type="KEGG" id="nwl:NWFMUON74_71970"/>
<dbReference type="Proteomes" id="UP000516173">
    <property type="component" value="Plasmid pFMUON74"/>
</dbReference>
<feature type="domain" description="3-hydroxyisobutyrate dehydrogenase-like NAD-binding" evidence="7">
    <location>
        <begin position="166"/>
        <end position="283"/>
    </location>
</feature>
<gene>
    <name evidence="8" type="ORF">NWFMUON74_71970</name>
</gene>
<keyword evidence="3" id="KW-0520">NAD</keyword>
<dbReference type="SUPFAM" id="SSF48179">
    <property type="entry name" value="6-phosphogluconate dehydrogenase C-terminal domain-like"/>
    <property type="match status" value="1"/>
</dbReference>
<dbReference type="Gene3D" id="1.10.1040.10">
    <property type="entry name" value="N-(1-d-carboxylethyl)-l-norvaline Dehydrogenase, domain 2"/>
    <property type="match status" value="1"/>
</dbReference>
<dbReference type="InterPro" id="IPR008927">
    <property type="entry name" value="6-PGluconate_DH-like_C_sf"/>
</dbReference>
<dbReference type="AlphaFoldDB" id="A0A7G1KVX5"/>
<dbReference type="Gene3D" id="3.40.50.720">
    <property type="entry name" value="NAD(P)-binding Rossmann-like Domain"/>
    <property type="match status" value="1"/>
</dbReference>
<accession>A0A7G1KVX5</accession>